<evidence type="ECO:0000313" key="8">
    <source>
        <dbReference type="Proteomes" id="UP001634007"/>
    </source>
</evidence>
<comment type="similarity">
    <text evidence="1">Belongs to the FLZ family.</text>
</comment>
<protein>
    <recommendedName>
        <fullName evidence="6">FLZ-type domain-containing protein</fullName>
    </recommendedName>
</protein>
<dbReference type="PANTHER" id="PTHR47847">
    <property type="entry name" value="FCS-LIKE ZINC FINGER 17"/>
    <property type="match status" value="1"/>
</dbReference>
<evidence type="ECO:0000259" key="6">
    <source>
        <dbReference type="PROSITE" id="PS51795"/>
    </source>
</evidence>
<gene>
    <name evidence="7" type="ORF">ACJRO7_005523</name>
</gene>
<accession>A0ABD3J3F8</accession>
<evidence type="ECO:0000256" key="3">
    <source>
        <dbReference type="ARBA" id="ARBA00022771"/>
    </source>
</evidence>
<dbReference type="PROSITE" id="PS51795">
    <property type="entry name" value="ZF_FLZ"/>
    <property type="match status" value="1"/>
</dbReference>
<feature type="domain" description="FLZ-type" evidence="6">
    <location>
        <begin position="104"/>
        <end position="148"/>
    </location>
</feature>
<dbReference type="InterPro" id="IPR007650">
    <property type="entry name" value="Zf-FLZ_dom"/>
</dbReference>
<comment type="caution">
    <text evidence="7">The sequence shown here is derived from an EMBL/GenBank/DDBJ whole genome shotgun (WGS) entry which is preliminary data.</text>
</comment>
<dbReference type="Pfam" id="PF04570">
    <property type="entry name" value="zf-FLZ"/>
    <property type="match status" value="1"/>
</dbReference>
<feature type="region of interest" description="Disordered" evidence="5">
    <location>
        <begin position="17"/>
        <end position="42"/>
    </location>
</feature>
<dbReference type="EMBL" id="JBJKBG010000010">
    <property type="protein sequence ID" value="KAL3720724.1"/>
    <property type="molecule type" value="Genomic_DNA"/>
</dbReference>
<feature type="zinc finger region" description="FLZ-type" evidence="4">
    <location>
        <begin position="104"/>
        <end position="148"/>
    </location>
</feature>
<dbReference type="AlphaFoldDB" id="A0ABD3J3F8"/>
<dbReference type="PANTHER" id="PTHR47847:SF2">
    <property type="entry name" value="FCS-LIKE ZINC FINGER 17-RELATED"/>
    <property type="match status" value="1"/>
</dbReference>
<proteinExistence type="inferred from homology"/>
<evidence type="ECO:0000256" key="4">
    <source>
        <dbReference type="PROSITE-ProRule" id="PRU01131"/>
    </source>
</evidence>
<sequence length="170" mass="18858">MAKTAIKLDRGSFILSTANAQERQTGRHPEGNSAEQRTSSKKGMISMAEVGLRIILAQIISKTNQSNRILVKPSLISTQIGKSSSALPPPPSNTARCCICDADCFLKSCHLCQKRLSPHKDIYMYRGDEGFCSVECRERQIVIDEMTEMEMMARASSASSTNWKSLLRRS</sequence>
<evidence type="ECO:0000256" key="2">
    <source>
        <dbReference type="ARBA" id="ARBA00022723"/>
    </source>
</evidence>
<keyword evidence="2" id="KW-0479">Metal-binding</keyword>
<evidence type="ECO:0000256" key="5">
    <source>
        <dbReference type="SAM" id="MobiDB-lite"/>
    </source>
</evidence>
<dbReference type="GO" id="GO:0008270">
    <property type="term" value="F:zinc ion binding"/>
    <property type="evidence" value="ECO:0007669"/>
    <property type="project" value="UniProtKB-KW"/>
</dbReference>
<evidence type="ECO:0000256" key="1">
    <source>
        <dbReference type="ARBA" id="ARBA00009374"/>
    </source>
</evidence>
<dbReference type="Proteomes" id="UP001634007">
    <property type="component" value="Unassembled WGS sequence"/>
</dbReference>
<reference evidence="7 8" key="1">
    <citation type="submission" date="2024-11" db="EMBL/GenBank/DDBJ databases">
        <title>Chromosome-level genome assembly of Eucalyptus globulus Labill. provides insights into its genome evolution.</title>
        <authorList>
            <person name="Li X."/>
        </authorList>
    </citation>
    <scope>NUCLEOTIDE SEQUENCE [LARGE SCALE GENOMIC DNA]</scope>
    <source>
        <strain evidence="7">CL2024</strain>
        <tissue evidence="7">Fresh tender leaves</tissue>
    </source>
</reference>
<keyword evidence="3" id="KW-0863">Zinc-finger</keyword>
<dbReference type="InterPro" id="IPR044181">
    <property type="entry name" value="FLZ17/18"/>
</dbReference>
<keyword evidence="3" id="KW-0862">Zinc</keyword>
<organism evidence="7 8">
    <name type="scientific">Eucalyptus globulus</name>
    <name type="common">Tasmanian blue gum</name>
    <dbReference type="NCBI Taxonomy" id="34317"/>
    <lineage>
        <taxon>Eukaryota</taxon>
        <taxon>Viridiplantae</taxon>
        <taxon>Streptophyta</taxon>
        <taxon>Embryophyta</taxon>
        <taxon>Tracheophyta</taxon>
        <taxon>Spermatophyta</taxon>
        <taxon>Magnoliopsida</taxon>
        <taxon>eudicotyledons</taxon>
        <taxon>Gunneridae</taxon>
        <taxon>Pentapetalae</taxon>
        <taxon>rosids</taxon>
        <taxon>malvids</taxon>
        <taxon>Myrtales</taxon>
        <taxon>Myrtaceae</taxon>
        <taxon>Myrtoideae</taxon>
        <taxon>Eucalypteae</taxon>
        <taxon>Eucalyptus</taxon>
    </lineage>
</organism>
<keyword evidence="8" id="KW-1185">Reference proteome</keyword>
<evidence type="ECO:0000313" key="7">
    <source>
        <dbReference type="EMBL" id="KAL3720724.1"/>
    </source>
</evidence>
<name>A0ABD3J3F8_EUCGL</name>